<dbReference type="GeneID" id="43580363"/>
<dbReference type="PANTHER" id="PTHR28136:SF1">
    <property type="entry name" value="NUCLEUS EXPORT PROTEIN BRL1"/>
    <property type="match status" value="1"/>
</dbReference>
<evidence type="ECO:0000256" key="1">
    <source>
        <dbReference type="SAM" id="MobiDB-lite"/>
    </source>
</evidence>
<dbReference type="SMART" id="SM01042">
    <property type="entry name" value="Brr6_like_C_C"/>
    <property type="match status" value="1"/>
</dbReference>
<evidence type="ECO:0000313" key="5">
    <source>
        <dbReference type="Proteomes" id="UP000398389"/>
    </source>
</evidence>
<feature type="region of interest" description="Disordered" evidence="1">
    <location>
        <begin position="196"/>
        <end position="229"/>
    </location>
</feature>
<evidence type="ECO:0000259" key="3">
    <source>
        <dbReference type="SMART" id="SM01042"/>
    </source>
</evidence>
<dbReference type="EMBL" id="CABVLU010000001">
    <property type="protein sequence ID" value="VVT47099.1"/>
    <property type="molecule type" value="Genomic_DNA"/>
</dbReference>
<sequence length="466" mass="50845">MSIPYNRHSAYHSSSSLESLSTLGFSLPDSLAATATATTTENDSNNENHSSAPLSLASIRHSLDTLHEIIPNSDTDVDMEVMPMMMADPGVPEIDMEDAPPPSLTGLRNRAQTQEEPLVEEYQLRRSKQPVMVAREQNQETQVPDHSSTAQSTASLLFSPTLAGAHLALYQHPPEPSLSPALDNLSINETFTSTSTFDQKHHQQQPQQNQQNQHQHAVAYPPQDQSPALPTPTPAWIAAMAAHLDRHHALQRAALTPYVVSSYLQLFANAAIVVFAGIALAGAGRALRRDVLSKMASKRAALLSAAQRCAVEYVRNECRPDVRVPALDDACRAWEHCMDQALPFLGTSQETPSEVSGILLNNGKLMMIEEENAGDMAYFPALAETLADIANAFFEPVTLKSLAAIILMVIATVYVINFGFGYLRAVTFYERDSRRGRRSSASGVDPQGAAAIAAAYYELQQKQIKN</sequence>
<feature type="domain" description="Brl1/Brr6" evidence="3">
    <location>
        <begin position="260"/>
        <end position="424"/>
    </location>
</feature>
<dbReference type="AlphaFoldDB" id="A0A5E8B6A2"/>
<evidence type="ECO:0000256" key="2">
    <source>
        <dbReference type="SAM" id="Phobius"/>
    </source>
</evidence>
<dbReference type="GO" id="GO:0055088">
    <property type="term" value="P:lipid homeostasis"/>
    <property type="evidence" value="ECO:0007669"/>
    <property type="project" value="InterPro"/>
</dbReference>
<reference evidence="4 5" key="1">
    <citation type="submission" date="2019-09" db="EMBL/GenBank/DDBJ databases">
        <authorList>
            <person name="Brejova B."/>
        </authorList>
    </citation>
    <scope>NUCLEOTIDE SEQUENCE [LARGE SCALE GENOMIC DNA]</scope>
</reference>
<keyword evidence="5" id="KW-1185">Reference proteome</keyword>
<accession>A0A5E8B6A2</accession>
<dbReference type="InterPro" id="IPR040202">
    <property type="entry name" value="Brl1/Brr6"/>
</dbReference>
<keyword evidence="2" id="KW-1133">Transmembrane helix</keyword>
<feature type="transmembrane region" description="Helical" evidence="2">
    <location>
        <begin position="402"/>
        <end position="423"/>
    </location>
</feature>
<dbReference type="RefSeq" id="XP_031852154.1">
    <property type="nucleotide sequence ID" value="XM_031996263.1"/>
</dbReference>
<evidence type="ECO:0000313" key="4">
    <source>
        <dbReference type="EMBL" id="VVT47099.1"/>
    </source>
</evidence>
<keyword evidence="2" id="KW-0472">Membrane</keyword>
<feature type="compositionally biased region" description="Low complexity" evidence="1">
    <location>
        <begin position="204"/>
        <end position="216"/>
    </location>
</feature>
<organism evidence="4 5">
    <name type="scientific">Magnusiomyces paraingens</name>
    <dbReference type="NCBI Taxonomy" id="2606893"/>
    <lineage>
        <taxon>Eukaryota</taxon>
        <taxon>Fungi</taxon>
        <taxon>Dikarya</taxon>
        <taxon>Ascomycota</taxon>
        <taxon>Saccharomycotina</taxon>
        <taxon>Dipodascomycetes</taxon>
        <taxon>Dipodascales</taxon>
        <taxon>Dipodascaceae</taxon>
        <taxon>Magnusiomyces</taxon>
    </lineage>
</organism>
<proteinExistence type="predicted"/>
<keyword evidence="2" id="KW-0812">Transmembrane</keyword>
<dbReference type="Proteomes" id="UP000398389">
    <property type="component" value="Unassembled WGS sequence"/>
</dbReference>
<protein>
    <recommendedName>
        <fullName evidence="3">Brl1/Brr6 domain-containing protein</fullName>
    </recommendedName>
</protein>
<dbReference type="GO" id="GO:0006998">
    <property type="term" value="P:nuclear envelope organization"/>
    <property type="evidence" value="ECO:0007669"/>
    <property type="project" value="InterPro"/>
</dbReference>
<dbReference type="InterPro" id="IPR018767">
    <property type="entry name" value="Brl1/Brr6_dom"/>
</dbReference>
<dbReference type="PANTHER" id="PTHR28136">
    <property type="entry name" value="NUCLEUS EXPORT PROTEIN BRR6"/>
    <property type="match status" value="1"/>
</dbReference>
<dbReference type="Pfam" id="PF10104">
    <property type="entry name" value="Brr6_like_C_C"/>
    <property type="match status" value="2"/>
</dbReference>
<gene>
    <name evidence="4" type="ORF">SAPINGB_P001542</name>
</gene>
<dbReference type="GO" id="GO:0031965">
    <property type="term" value="C:nuclear membrane"/>
    <property type="evidence" value="ECO:0007669"/>
    <property type="project" value="InterPro"/>
</dbReference>
<name>A0A5E8B6A2_9ASCO</name>
<dbReference type="OrthoDB" id="5961at2759"/>